<dbReference type="EMBL" id="JASPKY010000054">
    <property type="protein sequence ID" value="KAK9744880.1"/>
    <property type="molecule type" value="Genomic_DNA"/>
</dbReference>
<dbReference type="Gene3D" id="4.10.1110.10">
    <property type="entry name" value="AN1-like Zinc finger"/>
    <property type="match status" value="2"/>
</dbReference>
<proteinExistence type="predicted"/>
<evidence type="ECO:0000256" key="2">
    <source>
        <dbReference type="ARBA" id="ARBA00022737"/>
    </source>
</evidence>
<keyword evidence="1" id="KW-0479">Metal-binding</keyword>
<organism evidence="8 9">
    <name type="scientific">Popillia japonica</name>
    <name type="common">Japanese beetle</name>
    <dbReference type="NCBI Taxonomy" id="7064"/>
    <lineage>
        <taxon>Eukaryota</taxon>
        <taxon>Metazoa</taxon>
        <taxon>Ecdysozoa</taxon>
        <taxon>Arthropoda</taxon>
        <taxon>Hexapoda</taxon>
        <taxon>Insecta</taxon>
        <taxon>Pterygota</taxon>
        <taxon>Neoptera</taxon>
        <taxon>Endopterygota</taxon>
        <taxon>Coleoptera</taxon>
        <taxon>Polyphaga</taxon>
        <taxon>Scarabaeiformia</taxon>
        <taxon>Scarabaeidae</taxon>
        <taxon>Rutelinae</taxon>
        <taxon>Popillia</taxon>
    </lineage>
</organism>
<dbReference type="PANTHER" id="PTHR14677">
    <property type="entry name" value="ARSENITE INDUCUBLE RNA ASSOCIATED PROTEIN AIP-1-RELATED"/>
    <property type="match status" value="1"/>
</dbReference>
<dbReference type="GO" id="GO:0045047">
    <property type="term" value="P:protein targeting to ER"/>
    <property type="evidence" value="ECO:0007669"/>
    <property type="project" value="TreeGrafter"/>
</dbReference>
<evidence type="ECO:0000256" key="1">
    <source>
        <dbReference type="ARBA" id="ARBA00022723"/>
    </source>
</evidence>
<dbReference type="GO" id="GO:0043161">
    <property type="term" value="P:proteasome-mediated ubiquitin-dependent protein catabolic process"/>
    <property type="evidence" value="ECO:0007669"/>
    <property type="project" value="TreeGrafter"/>
</dbReference>
<feature type="compositionally biased region" description="Polar residues" evidence="6">
    <location>
        <begin position="202"/>
        <end position="211"/>
    </location>
</feature>
<evidence type="ECO:0000313" key="8">
    <source>
        <dbReference type="EMBL" id="KAK9744880.1"/>
    </source>
</evidence>
<evidence type="ECO:0000256" key="3">
    <source>
        <dbReference type="ARBA" id="ARBA00022771"/>
    </source>
</evidence>
<dbReference type="AlphaFoldDB" id="A0AAW1MDM4"/>
<dbReference type="PANTHER" id="PTHR14677:SF20">
    <property type="entry name" value="ZINC FINGER AN1-TYPE CONTAINING 2A-RELATED"/>
    <property type="match status" value="1"/>
</dbReference>
<keyword evidence="2" id="KW-0677">Repeat</keyword>
<dbReference type="FunFam" id="4.10.1110.10:FF:000003">
    <property type="entry name" value="AN1-type zinc finger protein 2B isoform X1"/>
    <property type="match status" value="1"/>
</dbReference>
<name>A0AAW1MDM4_POPJA</name>
<keyword evidence="4" id="KW-0862">Zinc</keyword>
<keyword evidence="9" id="KW-1185">Reference proteome</keyword>
<evidence type="ECO:0000256" key="5">
    <source>
        <dbReference type="PROSITE-ProRule" id="PRU00449"/>
    </source>
</evidence>
<evidence type="ECO:0000259" key="7">
    <source>
        <dbReference type="PROSITE" id="PS51039"/>
    </source>
</evidence>
<keyword evidence="3 5" id="KW-0863">Zinc-finger</keyword>
<evidence type="ECO:0000256" key="6">
    <source>
        <dbReference type="SAM" id="MobiDB-lite"/>
    </source>
</evidence>
<dbReference type="Pfam" id="PF01428">
    <property type="entry name" value="zf-AN1"/>
    <property type="match status" value="2"/>
</dbReference>
<dbReference type="PROSITE" id="PS51039">
    <property type="entry name" value="ZF_AN1"/>
    <property type="match status" value="2"/>
</dbReference>
<feature type="region of interest" description="Disordered" evidence="6">
    <location>
        <begin position="202"/>
        <end position="221"/>
    </location>
</feature>
<sequence>MEFPHLGNHCSNQNCNKLDFLPIKCDACGKIFCNDHYHYTTHSCSDAYKKDNQVPVCPLCNIPIPVRGQPPDIAVGAHMDNDCQSDPAKNRRRVFANKCSRKGCKNKEVVPVLCNDCNMNFCLKHRHPVDHNCEGKLNRRNRPATMEPQSCRAQSVQLIQGNMSEDEALARALALSMQDTGHNTKMTQEELDLALARQLQVSDSQTSVGRSRSTRDRCHIA</sequence>
<dbReference type="GO" id="GO:0008270">
    <property type="term" value="F:zinc ion binding"/>
    <property type="evidence" value="ECO:0007669"/>
    <property type="project" value="UniProtKB-KW"/>
</dbReference>
<dbReference type="PROSITE" id="PS50330">
    <property type="entry name" value="UIM"/>
    <property type="match status" value="1"/>
</dbReference>
<evidence type="ECO:0000313" key="9">
    <source>
        <dbReference type="Proteomes" id="UP001458880"/>
    </source>
</evidence>
<comment type="caution">
    <text evidence="8">The sequence shown here is derived from an EMBL/GenBank/DDBJ whole genome shotgun (WGS) entry which is preliminary data.</text>
</comment>
<dbReference type="Proteomes" id="UP001458880">
    <property type="component" value="Unassembled WGS sequence"/>
</dbReference>
<dbReference type="SMART" id="SM00154">
    <property type="entry name" value="ZnF_AN1"/>
    <property type="match status" value="2"/>
</dbReference>
<evidence type="ECO:0000256" key="4">
    <source>
        <dbReference type="ARBA" id="ARBA00022833"/>
    </source>
</evidence>
<dbReference type="InterPro" id="IPR000058">
    <property type="entry name" value="Znf_AN1"/>
</dbReference>
<accession>A0AAW1MDM4</accession>
<dbReference type="InterPro" id="IPR035896">
    <property type="entry name" value="AN1-like_Znf"/>
</dbReference>
<dbReference type="InterPro" id="IPR057357">
    <property type="entry name" value="Znf-C2H2_ZFAND2A/B"/>
</dbReference>
<dbReference type="InterPro" id="IPR003903">
    <property type="entry name" value="UIM_dom"/>
</dbReference>
<feature type="domain" description="AN1-type" evidence="7">
    <location>
        <begin position="4"/>
        <end position="52"/>
    </location>
</feature>
<protein>
    <submittedName>
        <fullName evidence="8">AN1-like Zinc finger</fullName>
    </submittedName>
</protein>
<dbReference type="SUPFAM" id="SSF118310">
    <property type="entry name" value="AN1-like Zinc finger"/>
    <property type="match status" value="2"/>
</dbReference>
<dbReference type="Pfam" id="PF02809">
    <property type="entry name" value="UIM"/>
    <property type="match status" value="1"/>
</dbReference>
<dbReference type="Pfam" id="PF25403">
    <property type="entry name" value="zf-C2H2_ZFAND2"/>
    <property type="match status" value="1"/>
</dbReference>
<gene>
    <name evidence="8" type="ORF">QE152_g7389</name>
</gene>
<feature type="domain" description="AN1-type" evidence="7">
    <location>
        <begin position="93"/>
        <end position="141"/>
    </location>
</feature>
<reference evidence="8 9" key="1">
    <citation type="journal article" date="2024" name="BMC Genomics">
        <title>De novo assembly and annotation of Popillia japonica's genome with initial clues to its potential as an invasive pest.</title>
        <authorList>
            <person name="Cucini C."/>
            <person name="Boschi S."/>
            <person name="Funari R."/>
            <person name="Cardaioli E."/>
            <person name="Iannotti N."/>
            <person name="Marturano G."/>
            <person name="Paoli F."/>
            <person name="Bruttini M."/>
            <person name="Carapelli A."/>
            <person name="Frati F."/>
            <person name="Nardi F."/>
        </authorList>
    </citation>
    <scope>NUCLEOTIDE SEQUENCE [LARGE SCALE GENOMIC DNA]</scope>
    <source>
        <strain evidence="8">DMR45628</strain>
    </source>
</reference>
<dbReference type="GO" id="GO:0005783">
    <property type="term" value="C:endoplasmic reticulum"/>
    <property type="evidence" value="ECO:0007669"/>
    <property type="project" value="TreeGrafter"/>
</dbReference>